<dbReference type="NCBIfam" id="TIGR00369">
    <property type="entry name" value="unchar_dom_1"/>
    <property type="match status" value="1"/>
</dbReference>
<dbReference type="InterPro" id="IPR029069">
    <property type="entry name" value="HotDog_dom_sf"/>
</dbReference>
<evidence type="ECO:0000313" key="3">
    <source>
        <dbReference type="EMBL" id="GAA0392982.1"/>
    </source>
</evidence>
<dbReference type="Gene3D" id="3.10.129.10">
    <property type="entry name" value="Hotdog Thioesterase"/>
    <property type="match status" value="1"/>
</dbReference>
<dbReference type="PANTHER" id="PTHR43240">
    <property type="entry name" value="1,4-DIHYDROXY-2-NAPHTHOYL-COA THIOESTERASE 1"/>
    <property type="match status" value="1"/>
</dbReference>
<name>A0ABN0YEK1_9BACL</name>
<dbReference type="Pfam" id="PF03061">
    <property type="entry name" value="4HBT"/>
    <property type="match status" value="1"/>
</dbReference>
<reference evidence="3 4" key="1">
    <citation type="journal article" date="2019" name="Int. J. Syst. Evol. Microbiol.">
        <title>The Global Catalogue of Microorganisms (GCM) 10K type strain sequencing project: providing services to taxonomists for standard genome sequencing and annotation.</title>
        <authorList>
            <consortium name="The Broad Institute Genomics Platform"/>
            <consortium name="The Broad Institute Genome Sequencing Center for Infectious Disease"/>
            <person name="Wu L."/>
            <person name="Ma J."/>
        </authorList>
    </citation>
    <scope>NUCLEOTIDE SEQUENCE [LARGE SCALE GENOMIC DNA]</scope>
    <source>
        <strain evidence="3 4">JCM 12774</strain>
    </source>
</reference>
<dbReference type="InterPro" id="IPR003736">
    <property type="entry name" value="PAAI_dom"/>
</dbReference>
<keyword evidence="1" id="KW-0378">Hydrolase</keyword>
<evidence type="ECO:0000313" key="4">
    <source>
        <dbReference type="Proteomes" id="UP001500340"/>
    </source>
</evidence>
<evidence type="ECO:0000259" key="2">
    <source>
        <dbReference type="Pfam" id="PF03061"/>
    </source>
</evidence>
<proteinExistence type="predicted"/>
<dbReference type="RefSeq" id="WP_343861446.1">
    <property type="nucleotide sequence ID" value="NZ_BAAACX010000009.1"/>
</dbReference>
<dbReference type="CDD" id="cd03443">
    <property type="entry name" value="PaaI_thioesterase"/>
    <property type="match status" value="1"/>
</dbReference>
<dbReference type="InterPro" id="IPR006683">
    <property type="entry name" value="Thioestr_dom"/>
</dbReference>
<evidence type="ECO:0000256" key="1">
    <source>
        <dbReference type="ARBA" id="ARBA00022801"/>
    </source>
</evidence>
<comment type="caution">
    <text evidence="3">The sequence shown here is derived from an EMBL/GenBank/DDBJ whole genome shotgun (WGS) entry which is preliminary data.</text>
</comment>
<dbReference type="SUPFAM" id="SSF54637">
    <property type="entry name" value="Thioesterase/thiol ester dehydrase-isomerase"/>
    <property type="match status" value="1"/>
</dbReference>
<keyword evidence="4" id="KW-1185">Reference proteome</keyword>
<accession>A0ABN0YEK1</accession>
<gene>
    <name evidence="3" type="ORF">GCM10008933_24770</name>
</gene>
<protein>
    <recommendedName>
        <fullName evidence="2">Thioesterase domain-containing protein</fullName>
    </recommendedName>
</protein>
<dbReference type="Proteomes" id="UP001500340">
    <property type="component" value="Unassembled WGS sequence"/>
</dbReference>
<dbReference type="EMBL" id="BAAACX010000009">
    <property type="protein sequence ID" value="GAA0392982.1"/>
    <property type="molecule type" value="Genomic_DNA"/>
</dbReference>
<sequence>MEAEDRHKDAHMQELARLAKGTFWDYLGSQVETVNERQVVVTLEIQPHHHNMIGIVHGGVHATLLDSAMGLLAMVNRPNCNVVTTNLNMNYVAKSSTGKMIVTAELIHSSRTMITAHAFARMDNGDLCAFGTGTFRVSQ</sequence>
<feature type="domain" description="Thioesterase" evidence="2">
    <location>
        <begin position="54"/>
        <end position="129"/>
    </location>
</feature>
<organism evidence="3 4">
    <name type="scientific">Paenibacillus motobuensis</name>
    <dbReference type="NCBI Taxonomy" id="295324"/>
    <lineage>
        <taxon>Bacteria</taxon>
        <taxon>Bacillati</taxon>
        <taxon>Bacillota</taxon>
        <taxon>Bacilli</taxon>
        <taxon>Bacillales</taxon>
        <taxon>Paenibacillaceae</taxon>
        <taxon>Paenibacillus</taxon>
    </lineage>
</organism>